<dbReference type="GO" id="GO:0042158">
    <property type="term" value="P:lipoprotein biosynthetic process"/>
    <property type="evidence" value="ECO:0007669"/>
    <property type="project" value="UniProtKB-UniRule"/>
</dbReference>
<name>A0A3D5IY72_9FLAO</name>
<dbReference type="UniPathway" id="UPA00664"/>
<keyword evidence="5 7" id="KW-1133">Transmembrane helix</keyword>
<sequence>MDDNVFYWDIDPVLFWITDTFPLKYYGLLFVTGLMLGYLIVRSIYKKEHIPTEDLDSLLSYIILGTVIGARLGHCLFYQPEYFFSHPLEIFLPIQRIEGSYQFVGYQGLASHGGALGVFIAIMLYCRKYKVKLLWVLDKVALGTPVTGAFIRFGNFMNSEIYGKPTNGDWGVVFVRDDMIPRHPTQLYEAIAYLLIFGILFYLYPKMKGKNGQIFGLFLVLLFLSRFFIEFFKENQVAFESEMTLNMGQWLSIPFIVVGFFIIFFLNKRKGHLQMF</sequence>
<dbReference type="EMBL" id="DPMF01000171">
    <property type="protein sequence ID" value="HCV80825.1"/>
    <property type="molecule type" value="Genomic_DNA"/>
</dbReference>
<keyword evidence="8" id="KW-0449">Lipoprotein</keyword>
<dbReference type="RefSeq" id="WP_013071141.1">
    <property type="nucleotide sequence ID" value="NZ_CAJXAW010000050.1"/>
</dbReference>
<organism evidence="8 9">
    <name type="scientific">Zunongwangia profunda</name>
    <dbReference type="NCBI Taxonomy" id="398743"/>
    <lineage>
        <taxon>Bacteria</taxon>
        <taxon>Pseudomonadati</taxon>
        <taxon>Bacteroidota</taxon>
        <taxon>Flavobacteriia</taxon>
        <taxon>Flavobacteriales</taxon>
        <taxon>Flavobacteriaceae</taxon>
        <taxon>Zunongwangia</taxon>
    </lineage>
</organism>
<gene>
    <name evidence="7 8" type="primary">lgt</name>
    <name evidence="8" type="ORF">DGQ38_07235</name>
</gene>
<dbReference type="PANTHER" id="PTHR30589:SF0">
    <property type="entry name" value="PHOSPHATIDYLGLYCEROL--PROLIPOPROTEIN DIACYLGLYCERYL TRANSFERASE"/>
    <property type="match status" value="1"/>
</dbReference>
<keyword evidence="4 7" id="KW-0812">Transmembrane</keyword>
<dbReference type="Proteomes" id="UP000264330">
    <property type="component" value="Unassembled WGS sequence"/>
</dbReference>
<keyword evidence="3 7" id="KW-0808">Transferase</keyword>
<feature type="transmembrane region" description="Helical" evidence="7">
    <location>
        <begin position="187"/>
        <end position="204"/>
    </location>
</feature>
<proteinExistence type="inferred from homology"/>
<dbReference type="EC" id="2.5.1.145" evidence="7"/>
<evidence type="ECO:0000256" key="6">
    <source>
        <dbReference type="ARBA" id="ARBA00023136"/>
    </source>
</evidence>
<comment type="subcellular location">
    <subcellularLocation>
        <location evidence="7">Cell membrane</location>
        <topology evidence="7">Multi-pass membrane protein</topology>
    </subcellularLocation>
</comment>
<feature type="transmembrane region" description="Helical" evidence="7">
    <location>
        <begin position="133"/>
        <end position="153"/>
    </location>
</feature>
<dbReference type="GO" id="GO:0005886">
    <property type="term" value="C:plasma membrane"/>
    <property type="evidence" value="ECO:0007669"/>
    <property type="project" value="UniProtKB-SubCell"/>
</dbReference>
<dbReference type="AlphaFoldDB" id="A0A3D5IY72"/>
<dbReference type="HAMAP" id="MF_01147">
    <property type="entry name" value="Lgt"/>
    <property type="match status" value="1"/>
</dbReference>
<evidence type="ECO:0000313" key="8">
    <source>
        <dbReference type="EMBL" id="HCV80825.1"/>
    </source>
</evidence>
<comment type="pathway">
    <text evidence="7">Protein modification; lipoprotein biosynthesis (diacylglyceryl transfer).</text>
</comment>
<accession>A0A3D5IY72</accession>
<evidence type="ECO:0000256" key="7">
    <source>
        <dbReference type="HAMAP-Rule" id="MF_01147"/>
    </source>
</evidence>
<dbReference type="PROSITE" id="PS01311">
    <property type="entry name" value="LGT"/>
    <property type="match status" value="1"/>
</dbReference>
<feature type="transmembrane region" description="Helical" evidence="7">
    <location>
        <begin position="211"/>
        <end position="229"/>
    </location>
</feature>
<reference evidence="8 9" key="1">
    <citation type="journal article" date="2018" name="Nat. Biotechnol.">
        <title>A standardized bacterial taxonomy based on genome phylogeny substantially revises the tree of life.</title>
        <authorList>
            <person name="Parks D.H."/>
            <person name="Chuvochina M."/>
            <person name="Waite D.W."/>
            <person name="Rinke C."/>
            <person name="Skarshewski A."/>
            <person name="Chaumeil P.A."/>
            <person name="Hugenholtz P."/>
        </authorList>
    </citation>
    <scope>NUCLEOTIDE SEQUENCE [LARGE SCALE GENOMIC DNA]</scope>
    <source>
        <strain evidence="8">UBA9359</strain>
    </source>
</reference>
<feature type="binding site" evidence="7">
    <location>
        <position position="152"/>
    </location>
    <ligand>
        <name>a 1,2-diacyl-sn-glycero-3-phospho-(1'-sn-glycerol)</name>
        <dbReference type="ChEBI" id="CHEBI:64716"/>
    </ligand>
</feature>
<evidence type="ECO:0000256" key="1">
    <source>
        <dbReference type="ARBA" id="ARBA00007150"/>
    </source>
</evidence>
<protein>
    <recommendedName>
        <fullName evidence="7">Phosphatidylglycerol--prolipoprotein diacylglyceryl transferase</fullName>
        <ecNumber evidence="7">2.5.1.145</ecNumber>
    </recommendedName>
</protein>
<evidence type="ECO:0000256" key="2">
    <source>
        <dbReference type="ARBA" id="ARBA00022475"/>
    </source>
</evidence>
<comment type="catalytic activity">
    <reaction evidence="7">
        <text>L-cysteinyl-[prolipoprotein] + a 1,2-diacyl-sn-glycero-3-phospho-(1'-sn-glycerol) = an S-1,2-diacyl-sn-glyceryl-L-cysteinyl-[prolipoprotein] + sn-glycerol 1-phosphate + H(+)</text>
        <dbReference type="Rhea" id="RHEA:56712"/>
        <dbReference type="Rhea" id="RHEA-COMP:14679"/>
        <dbReference type="Rhea" id="RHEA-COMP:14680"/>
        <dbReference type="ChEBI" id="CHEBI:15378"/>
        <dbReference type="ChEBI" id="CHEBI:29950"/>
        <dbReference type="ChEBI" id="CHEBI:57685"/>
        <dbReference type="ChEBI" id="CHEBI:64716"/>
        <dbReference type="ChEBI" id="CHEBI:140658"/>
        <dbReference type="EC" id="2.5.1.145"/>
    </reaction>
</comment>
<dbReference type="PANTHER" id="PTHR30589">
    <property type="entry name" value="PROLIPOPROTEIN DIACYLGLYCERYL TRANSFERASE"/>
    <property type="match status" value="1"/>
</dbReference>
<keyword evidence="6 7" id="KW-0472">Membrane</keyword>
<evidence type="ECO:0000256" key="5">
    <source>
        <dbReference type="ARBA" id="ARBA00022989"/>
    </source>
</evidence>
<dbReference type="GO" id="GO:0008961">
    <property type="term" value="F:phosphatidylglycerol-prolipoprotein diacylglyceryl transferase activity"/>
    <property type="evidence" value="ECO:0007669"/>
    <property type="project" value="UniProtKB-UniRule"/>
</dbReference>
<dbReference type="Pfam" id="PF01790">
    <property type="entry name" value="LGT"/>
    <property type="match status" value="1"/>
</dbReference>
<evidence type="ECO:0000256" key="3">
    <source>
        <dbReference type="ARBA" id="ARBA00022679"/>
    </source>
</evidence>
<comment type="caution">
    <text evidence="8">The sequence shown here is derived from an EMBL/GenBank/DDBJ whole genome shotgun (WGS) entry which is preliminary data.</text>
</comment>
<evidence type="ECO:0000313" key="9">
    <source>
        <dbReference type="Proteomes" id="UP000264330"/>
    </source>
</evidence>
<feature type="transmembrane region" description="Helical" evidence="7">
    <location>
        <begin position="249"/>
        <end position="266"/>
    </location>
</feature>
<feature type="transmembrane region" description="Helical" evidence="7">
    <location>
        <begin position="57"/>
        <end position="79"/>
    </location>
</feature>
<keyword evidence="2 7" id="KW-1003">Cell membrane</keyword>
<feature type="transmembrane region" description="Helical" evidence="7">
    <location>
        <begin position="25"/>
        <end position="45"/>
    </location>
</feature>
<dbReference type="OMA" id="SIRWYGL"/>
<dbReference type="NCBIfam" id="TIGR00544">
    <property type="entry name" value="lgt"/>
    <property type="match status" value="1"/>
</dbReference>
<dbReference type="InterPro" id="IPR001640">
    <property type="entry name" value="Lgt"/>
</dbReference>
<feature type="transmembrane region" description="Helical" evidence="7">
    <location>
        <begin position="109"/>
        <end position="126"/>
    </location>
</feature>
<evidence type="ECO:0000256" key="4">
    <source>
        <dbReference type="ARBA" id="ARBA00022692"/>
    </source>
</evidence>
<comment type="function">
    <text evidence="7">Catalyzes the transfer of the diacylglyceryl group from phosphatidylglycerol to the sulfhydryl group of the N-terminal cysteine of a prolipoprotein, the first step in the formation of mature lipoproteins.</text>
</comment>
<comment type="similarity">
    <text evidence="1 7">Belongs to the Lgt family.</text>
</comment>